<dbReference type="Proteomes" id="UP000469545">
    <property type="component" value="Unassembled WGS sequence"/>
</dbReference>
<proteinExistence type="predicted"/>
<protein>
    <submittedName>
        <fullName evidence="1">Glycosyltransferase family 4 protein</fullName>
    </submittedName>
</protein>
<dbReference type="Gene3D" id="3.40.50.2000">
    <property type="entry name" value="Glycogen Phosphorylase B"/>
    <property type="match status" value="1"/>
</dbReference>
<gene>
    <name evidence="1" type="ORF">G3I46_25105</name>
</gene>
<dbReference type="AlphaFoldDB" id="A0A6N9UTI8"/>
<accession>A0A6N9UTI8</accession>
<dbReference type="EMBL" id="JAAGMB010000543">
    <property type="protein sequence ID" value="NEB19729.1"/>
    <property type="molecule type" value="Genomic_DNA"/>
</dbReference>
<dbReference type="GO" id="GO:0016740">
    <property type="term" value="F:transferase activity"/>
    <property type="evidence" value="ECO:0007669"/>
    <property type="project" value="UniProtKB-KW"/>
</dbReference>
<keyword evidence="1" id="KW-0808">Transferase</keyword>
<comment type="caution">
    <text evidence="1">The sequence shown here is derived from an EMBL/GenBank/DDBJ whole genome shotgun (WGS) entry which is preliminary data.</text>
</comment>
<reference evidence="1 2" key="1">
    <citation type="submission" date="2020-01" db="EMBL/GenBank/DDBJ databases">
        <title>Insect and environment-associated Actinomycetes.</title>
        <authorList>
            <person name="Currrie C."/>
            <person name="Chevrette M."/>
            <person name="Carlson C."/>
            <person name="Stubbendieck R."/>
            <person name="Wendt-Pienkowski E."/>
        </authorList>
    </citation>
    <scope>NUCLEOTIDE SEQUENCE [LARGE SCALE GENOMIC DNA]</scope>
    <source>
        <strain evidence="1 2">SID14172</strain>
    </source>
</reference>
<evidence type="ECO:0000313" key="2">
    <source>
        <dbReference type="Proteomes" id="UP000469545"/>
    </source>
</evidence>
<keyword evidence="2" id="KW-1185">Reference proteome</keyword>
<name>A0A6N9UTI8_9ACTN</name>
<evidence type="ECO:0000313" key="1">
    <source>
        <dbReference type="EMBL" id="NEB19729.1"/>
    </source>
</evidence>
<organism evidence="1 2">
    <name type="scientific">Streptomyces coelicoflavus</name>
    <dbReference type="NCBI Taxonomy" id="285562"/>
    <lineage>
        <taxon>Bacteria</taxon>
        <taxon>Bacillati</taxon>
        <taxon>Actinomycetota</taxon>
        <taxon>Actinomycetes</taxon>
        <taxon>Kitasatosporales</taxon>
        <taxon>Streptomycetaceae</taxon>
        <taxon>Streptomyces</taxon>
    </lineage>
</organism>
<sequence>MSSDVLVLVEPGAHRAGGHHHGALTALAKAYHRSLVLVPFGIVPETRQALRAAGVRVAGPTGVVPGALVLAAGFVASVAEVSRRLLRGRRWPTAVRRVPHQVTLLSRCLAEAACVRTARRFGAAAVVVLSASEALHGLAGLLGGPHSRFVHEVVTTEDWPLRLLGRVARPGEQRVRVLVPTEAVRADVAAGFPRLRVTVRPYAVADPGDRLTAEERHRARETFGIPEGEPAVCLVGGWWPYKDTDVVGAALTRLDGPLHVLVTGAPLDHEVLDRWSALPGVRLHMVPGPASEAQVRSVYAAADAAVVARRPGVAKESGLVVDAVRLGVPLLVSGHDPALAGRLSGLPWVRIFPAGDGQALAVMLRDLAWGPLPRPDACAAGALGVPTPDEQVAFLTDTATKESP</sequence>
<dbReference type="SUPFAM" id="SSF53756">
    <property type="entry name" value="UDP-Glycosyltransferase/glycogen phosphorylase"/>
    <property type="match status" value="1"/>
</dbReference>
<dbReference type="RefSeq" id="WP_164142058.1">
    <property type="nucleotide sequence ID" value="NZ_JAAGMB010000543.1"/>
</dbReference>